<dbReference type="AlphaFoldDB" id="A0AAU9K955"/>
<dbReference type="Proteomes" id="UP001162131">
    <property type="component" value="Unassembled WGS sequence"/>
</dbReference>
<protein>
    <submittedName>
        <fullName evidence="2">Uncharacterized protein</fullName>
    </submittedName>
</protein>
<sequence>MACIGCKDSIKRSILYTKDIKALCENCQKIESESDQSVPEAKKRNRDRSTWNPPPDTWKSIHRFRRYGKLISMELGNKTYDWVTRQGRGKFKLDQKLKQLHKKANNNDKVGLSKAVKLCYNRDYDLEQLNTFLRPMGYPYDALADLFQSFYDNHIKSYLK</sequence>
<name>A0AAU9K955_9CILI</name>
<comment type="caution">
    <text evidence="2">The sequence shown here is derived from an EMBL/GenBank/DDBJ whole genome shotgun (WGS) entry which is preliminary data.</text>
</comment>
<reference evidence="2" key="1">
    <citation type="submission" date="2021-09" db="EMBL/GenBank/DDBJ databases">
        <authorList>
            <consortium name="AG Swart"/>
            <person name="Singh M."/>
            <person name="Singh A."/>
            <person name="Seah K."/>
            <person name="Emmerich C."/>
        </authorList>
    </citation>
    <scope>NUCLEOTIDE SEQUENCE</scope>
    <source>
        <strain evidence="2">ATCC30299</strain>
    </source>
</reference>
<evidence type="ECO:0000313" key="2">
    <source>
        <dbReference type="EMBL" id="CAG9335002.1"/>
    </source>
</evidence>
<organism evidence="2 3">
    <name type="scientific">Blepharisma stoltei</name>
    <dbReference type="NCBI Taxonomy" id="1481888"/>
    <lineage>
        <taxon>Eukaryota</taxon>
        <taxon>Sar</taxon>
        <taxon>Alveolata</taxon>
        <taxon>Ciliophora</taxon>
        <taxon>Postciliodesmatophora</taxon>
        <taxon>Heterotrichea</taxon>
        <taxon>Heterotrichida</taxon>
        <taxon>Blepharismidae</taxon>
        <taxon>Blepharisma</taxon>
    </lineage>
</organism>
<gene>
    <name evidence="2" type="ORF">BSTOLATCC_MIC62583</name>
</gene>
<feature type="region of interest" description="Disordered" evidence="1">
    <location>
        <begin position="35"/>
        <end position="55"/>
    </location>
</feature>
<dbReference type="EMBL" id="CAJZBQ010000060">
    <property type="protein sequence ID" value="CAG9335002.1"/>
    <property type="molecule type" value="Genomic_DNA"/>
</dbReference>
<evidence type="ECO:0000313" key="3">
    <source>
        <dbReference type="Proteomes" id="UP001162131"/>
    </source>
</evidence>
<keyword evidence="3" id="KW-1185">Reference proteome</keyword>
<proteinExistence type="predicted"/>
<evidence type="ECO:0000256" key="1">
    <source>
        <dbReference type="SAM" id="MobiDB-lite"/>
    </source>
</evidence>
<accession>A0AAU9K955</accession>